<name>A0A9P3CAW3_9PEZI</name>
<feature type="compositionally biased region" description="Polar residues" evidence="2">
    <location>
        <begin position="353"/>
        <end position="365"/>
    </location>
</feature>
<proteinExistence type="predicted"/>
<feature type="compositionally biased region" description="Polar residues" evidence="2">
    <location>
        <begin position="207"/>
        <end position="217"/>
    </location>
</feature>
<feature type="region of interest" description="Disordered" evidence="2">
    <location>
        <begin position="1"/>
        <end position="50"/>
    </location>
</feature>
<feature type="region of interest" description="Disordered" evidence="2">
    <location>
        <begin position="174"/>
        <end position="236"/>
    </location>
</feature>
<protein>
    <submittedName>
        <fullName evidence="3">Uncharacterized protein</fullName>
    </submittedName>
</protein>
<dbReference type="OrthoDB" id="10006023at2759"/>
<keyword evidence="1" id="KW-0175">Coiled coil</keyword>
<dbReference type="Proteomes" id="UP000825890">
    <property type="component" value="Unassembled WGS sequence"/>
</dbReference>
<evidence type="ECO:0000256" key="1">
    <source>
        <dbReference type="SAM" id="Coils"/>
    </source>
</evidence>
<organism evidence="3 4">
    <name type="scientific">Cercospora kikuchii</name>
    <dbReference type="NCBI Taxonomy" id="84275"/>
    <lineage>
        <taxon>Eukaryota</taxon>
        <taxon>Fungi</taxon>
        <taxon>Dikarya</taxon>
        <taxon>Ascomycota</taxon>
        <taxon>Pezizomycotina</taxon>
        <taxon>Dothideomycetes</taxon>
        <taxon>Dothideomycetidae</taxon>
        <taxon>Mycosphaerellales</taxon>
        <taxon>Mycosphaerellaceae</taxon>
        <taxon>Cercospora</taxon>
    </lineage>
</organism>
<reference evidence="3 4" key="1">
    <citation type="submission" date="2021-01" db="EMBL/GenBank/DDBJ databases">
        <title>Cercospora kikuchii MAFF 305040 whole genome shotgun sequence.</title>
        <authorList>
            <person name="Kashiwa T."/>
            <person name="Suzuki T."/>
        </authorList>
    </citation>
    <scope>NUCLEOTIDE SEQUENCE [LARGE SCALE GENOMIC DNA]</scope>
    <source>
        <strain evidence="3 4">MAFF 305040</strain>
    </source>
</reference>
<evidence type="ECO:0000313" key="3">
    <source>
        <dbReference type="EMBL" id="GIZ36760.1"/>
    </source>
</evidence>
<comment type="caution">
    <text evidence="3">The sequence shown here is derived from an EMBL/GenBank/DDBJ whole genome shotgun (WGS) entry which is preliminary data.</text>
</comment>
<dbReference type="AlphaFoldDB" id="A0A9P3CAW3"/>
<keyword evidence="4" id="KW-1185">Reference proteome</keyword>
<evidence type="ECO:0000313" key="4">
    <source>
        <dbReference type="Proteomes" id="UP000825890"/>
    </source>
</evidence>
<evidence type="ECO:0000256" key="2">
    <source>
        <dbReference type="SAM" id="MobiDB-lite"/>
    </source>
</evidence>
<sequence>MDAQIAAMPADHQQRSRSRGRLQRQPSDVAMGNAEESTESSSPPPASGVAPGTTPIVWRCPFDFLGCVHIAVGLPQWDQHYQWHTVGQLPRYLECPFIGCSWSCRTEAFGHETWEKRLLHILEAHRSGGTIRMAPSRDMVKYLFEEGMLSDEQARDFRQQGYLDEEMVTLASDSLHNQTHDPVTEISIRPSRSARLDRSPNMLEPSQVGTEAASASKSDTDVEPASNPKEASPEPEILNGNIMCFSAAQDDSTMPAWSPTAPSVQHQAEIADLFALRAAIWHMTRRATDLSNTTNLQALDTEATSLRPVSLSQSNMNDYVATDVAANIPQTAIMRRNSWSGPFDKSEVPDTQGRPSSTCPGQSRQWLEGTAHIANTQGAGSGDGSRRTNGGHLRSLSSNGRTIGNYRRRAADDEDEGNADRDRDGRGKRPRLDDSFQKPQVRIRLPCIFNMGEPDAFPKHTTTYEHISELLRHLTKHGFHACQKCFARFNNAAETVEHICKKTCPNTACRRTVLLNTAQPLVCDCIITAVEQWQHLFALQYPGQPAPTLQTNIFDDAVTTPSLQPHTPFQSGVPEIAAAEFDNNVSSMSNTNLWAPRAFDPTLTQVHASRTALPVMRTDLGHAFQKEYQQLSERLADLERLALLERQKDNASSKREEVLETLLLSVWEAFCETGSHKTRIDGPLWRMIRRDAPEILHQTAAGIGPSSTLPGQLLQNGDMGQHFEVHHTSTNGNFAPNGDSDWMMHLAATGYFSNASAHPNAGYSGI</sequence>
<feature type="coiled-coil region" evidence="1">
    <location>
        <begin position="621"/>
        <end position="661"/>
    </location>
</feature>
<feature type="compositionally biased region" description="Basic and acidic residues" evidence="2">
    <location>
        <begin position="418"/>
        <end position="436"/>
    </location>
</feature>
<gene>
    <name evidence="3" type="ORF">CKM354_000022700</name>
</gene>
<feature type="region of interest" description="Disordered" evidence="2">
    <location>
        <begin position="336"/>
        <end position="436"/>
    </location>
</feature>
<dbReference type="GeneID" id="68285802"/>
<accession>A0A9P3CAW3</accession>
<dbReference type="RefSeq" id="XP_044651247.1">
    <property type="nucleotide sequence ID" value="XM_044795312.1"/>
</dbReference>
<dbReference type="EMBL" id="BOLY01000001">
    <property type="protein sequence ID" value="GIZ36760.1"/>
    <property type="molecule type" value="Genomic_DNA"/>
</dbReference>